<evidence type="ECO:0000256" key="3">
    <source>
        <dbReference type="ARBA" id="ARBA00022475"/>
    </source>
</evidence>
<organism evidence="9 10">
    <name type="scientific">Devosia algicola</name>
    <dbReference type="NCBI Taxonomy" id="3026418"/>
    <lineage>
        <taxon>Bacteria</taxon>
        <taxon>Pseudomonadati</taxon>
        <taxon>Pseudomonadota</taxon>
        <taxon>Alphaproteobacteria</taxon>
        <taxon>Hyphomicrobiales</taxon>
        <taxon>Devosiaceae</taxon>
        <taxon>Devosia</taxon>
    </lineage>
</organism>
<feature type="transmembrane region" description="Helical" evidence="7">
    <location>
        <begin position="237"/>
        <end position="263"/>
    </location>
</feature>
<dbReference type="InterPro" id="IPR035906">
    <property type="entry name" value="MetI-like_sf"/>
</dbReference>
<comment type="similarity">
    <text evidence="7">Belongs to the binding-protein-dependent transport system permease family.</text>
</comment>
<keyword evidence="4 7" id="KW-0812">Transmembrane</keyword>
<feature type="transmembrane region" description="Helical" evidence="7">
    <location>
        <begin position="176"/>
        <end position="195"/>
    </location>
</feature>
<gene>
    <name evidence="9" type="ORF">PSQ19_10900</name>
</gene>
<evidence type="ECO:0000256" key="1">
    <source>
        <dbReference type="ARBA" id="ARBA00004651"/>
    </source>
</evidence>
<keyword evidence="3" id="KW-1003">Cell membrane</keyword>
<keyword evidence="10" id="KW-1185">Reference proteome</keyword>
<evidence type="ECO:0000256" key="6">
    <source>
        <dbReference type="ARBA" id="ARBA00023136"/>
    </source>
</evidence>
<dbReference type="PANTHER" id="PTHR30193">
    <property type="entry name" value="ABC TRANSPORTER PERMEASE PROTEIN"/>
    <property type="match status" value="1"/>
</dbReference>
<evidence type="ECO:0000256" key="7">
    <source>
        <dbReference type="RuleBase" id="RU363032"/>
    </source>
</evidence>
<dbReference type="PANTHER" id="PTHR30193:SF37">
    <property type="entry name" value="INNER MEMBRANE ABC TRANSPORTER PERMEASE PROTEIN YCJO"/>
    <property type="match status" value="1"/>
</dbReference>
<keyword evidence="2 7" id="KW-0813">Transport</keyword>
<feature type="transmembrane region" description="Helical" evidence="7">
    <location>
        <begin position="103"/>
        <end position="124"/>
    </location>
</feature>
<comment type="subcellular location">
    <subcellularLocation>
        <location evidence="1 7">Cell membrane</location>
        <topology evidence="1 7">Multi-pass membrane protein</topology>
    </subcellularLocation>
</comment>
<keyword evidence="5 7" id="KW-1133">Transmembrane helix</keyword>
<evidence type="ECO:0000256" key="5">
    <source>
        <dbReference type="ARBA" id="ARBA00022989"/>
    </source>
</evidence>
<feature type="transmembrane region" description="Helical" evidence="7">
    <location>
        <begin position="136"/>
        <end position="156"/>
    </location>
</feature>
<keyword evidence="6 7" id="KW-0472">Membrane</keyword>
<reference evidence="9 10" key="1">
    <citation type="submission" date="2023-02" db="EMBL/GenBank/DDBJ databases">
        <title>Devosia algicola sp. nov., isolated from the phycosphere of marine algae.</title>
        <authorList>
            <person name="Kim J.M."/>
            <person name="Lee J.K."/>
            <person name="Choi B.J."/>
            <person name="Bayburt H."/>
            <person name="Jeon C.O."/>
        </authorList>
    </citation>
    <scope>NUCLEOTIDE SEQUENCE [LARGE SCALE GENOMIC DNA]</scope>
    <source>
        <strain evidence="9 10">G20-9</strain>
    </source>
</reference>
<dbReference type="InterPro" id="IPR000515">
    <property type="entry name" value="MetI-like"/>
</dbReference>
<dbReference type="Pfam" id="PF00528">
    <property type="entry name" value="BPD_transp_1"/>
    <property type="match status" value="1"/>
</dbReference>
<name>A0ABY7YJ83_9HYPH</name>
<feature type="transmembrane region" description="Helical" evidence="7">
    <location>
        <begin position="296"/>
        <end position="316"/>
    </location>
</feature>
<dbReference type="Proteomes" id="UP001220530">
    <property type="component" value="Chromosome"/>
</dbReference>
<dbReference type="EMBL" id="CP118246">
    <property type="protein sequence ID" value="WDR01334.1"/>
    <property type="molecule type" value="Genomic_DNA"/>
</dbReference>
<proteinExistence type="inferred from homology"/>
<protein>
    <submittedName>
        <fullName evidence="9">Sugar ABC transporter permease</fullName>
    </submittedName>
</protein>
<dbReference type="InterPro" id="IPR051393">
    <property type="entry name" value="ABC_transporter_permease"/>
</dbReference>
<evidence type="ECO:0000256" key="4">
    <source>
        <dbReference type="ARBA" id="ARBA00022692"/>
    </source>
</evidence>
<feature type="transmembrane region" description="Helical" evidence="7">
    <location>
        <begin position="42"/>
        <end position="65"/>
    </location>
</feature>
<evidence type="ECO:0000313" key="10">
    <source>
        <dbReference type="Proteomes" id="UP001220530"/>
    </source>
</evidence>
<evidence type="ECO:0000256" key="2">
    <source>
        <dbReference type="ARBA" id="ARBA00022448"/>
    </source>
</evidence>
<dbReference type="Gene3D" id="1.10.3720.10">
    <property type="entry name" value="MetI-like"/>
    <property type="match status" value="1"/>
</dbReference>
<evidence type="ECO:0000313" key="9">
    <source>
        <dbReference type="EMBL" id="WDR01334.1"/>
    </source>
</evidence>
<dbReference type="PROSITE" id="PS50928">
    <property type="entry name" value="ABC_TM1"/>
    <property type="match status" value="1"/>
</dbReference>
<feature type="domain" description="ABC transmembrane type-1" evidence="8">
    <location>
        <begin position="99"/>
        <end position="312"/>
    </location>
</feature>
<sequence length="324" mass="36130">MSDTSPDATGRQLPATPHELIYPEPPRKTLGALLGSQKIAPWLFLSPMLAFGAIFFILPLIYAFYISLTRWDSLSPPRWVGLDHYKYVLTMDPVFWKTLWNTMYFAAGSIGIGVPLAMVLAHAFTRSRGQTLWRSIYWLPMITNVVAVAYIWKFVLDDRYGLLNRALGVLGLGAPGWLTSPTLALTSVVLIFVWMQLGHNMLLFSAGLANIDESCYEAARLDGANERQLFTEITIPLLMPTTLFVLITNFISGLSYFTLMLVLTDGNGGPLRSTTVTGLYMYQMAFSDLRMGRASAVAYVLFAVILVITLIQLRVFRRGGVEAH</sequence>
<dbReference type="RefSeq" id="WP_282217745.1">
    <property type="nucleotide sequence ID" value="NZ_CP118246.1"/>
</dbReference>
<dbReference type="CDD" id="cd06261">
    <property type="entry name" value="TM_PBP2"/>
    <property type="match status" value="1"/>
</dbReference>
<evidence type="ECO:0000259" key="8">
    <source>
        <dbReference type="PROSITE" id="PS50928"/>
    </source>
</evidence>
<accession>A0ABY7YJ83</accession>
<dbReference type="SUPFAM" id="SSF161098">
    <property type="entry name" value="MetI-like"/>
    <property type="match status" value="1"/>
</dbReference>